<proteinExistence type="predicted"/>
<dbReference type="InterPro" id="IPR040224">
    <property type="entry name" value="RDM1"/>
</dbReference>
<evidence type="ECO:0000256" key="1">
    <source>
        <dbReference type="PROSITE-ProRule" id="PRU00176"/>
    </source>
</evidence>
<dbReference type="Ensembl" id="ENSCSET00000012710.1">
    <property type="protein sequence ID" value="ENSCSEP00000012559.1"/>
    <property type="gene ID" value="ENSCSEG00000008110.1"/>
</dbReference>
<dbReference type="PANTHER" id="PTHR31164:SF1">
    <property type="entry name" value="RAD52 MOTIF-CONTAINING PROTEIN 1"/>
    <property type="match status" value="1"/>
</dbReference>
<feature type="domain" description="RRM" evidence="2">
    <location>
        <begin position="16"/>
        <end position="99"/>
    </location>
</feature>
<dbReference type="PANTHER" id="PTHR31164">
    <property type="entry name" value="RAD52 MOTIF-CONTAINING PROTEIN 1"/>
    <property type="match status" value="1"/>
</dbReference>
<dbReference type="InterPro" id="IPR000504">
    <property type="entry name" value="RRM_dom"/>
</dbReference>
<evidence type="ECO:0000313" key="3">
    <source>
        <dbReference type="Ensembl" id="ENSCSEP00000012559.1"/>
    </source>
</evidence>
<sequence>MDVEIVEFVVPKENDKTLFVWNMRSSLSEIQIHNNVWSVFSSFGPLYLVKVTSDLELHPPGHMAVVKFYSAVQAAEAQRCTHGHPLLHSPQLKVKLGSQQASRVQSMSNRPLSPAHCRNLANHYLGFNGWTSDIITVSVHFHTDPDTSRLRIGCILQLSFPKHSQTTRGGAVVEESLSSTGAETLPQLRSRLLKRVTDKALGHAFANVLLILLGEYWSTDTHHLCACFFDDITGSCFCFCRKRKIGSGNETVIRSVPAGADSGRSSGEAALLLLLMTHLCCRCFIKT</sequence>
<evidence type="ECO:0000313" key="4">
    <source>
        <dbReference type="Proteomes" id="UP000265120"/>
    </source>
</evidence>
<dbReference type="InterPro" id="IPR012677">
    <property type="entry name" value="Nucleotide-bd_a/b_plait_sf"/>
</dbReference>
<reference evidence="3" key="3">
    <citation type="submission" date="2025-09" db="UniProtKB">
        <authorList>
            <consortium name="Ensembl"/>
        </authorList>
    </citation>
    <scope>IDENTIFICATION</scope>
</reference>
<dbReference type="InterPro" id="IPR042525">
    <property type="entry name" value="Rad52_Rad59_Rad22_sf"/>
</dbReference>
<reference evidence="3 4" key="1">
    <citation type="journal article" date="2014" name="Nat. Genet.">
        <title>Whole-genome sequence of a flatfish provides insights into ZW sex chromosome evolution and adaptation to a benthic lifestyle.</title>
        <authorList>
            <person name="Chen S."/>
            <person name="Zhang G."/>
            <person name="Shao C."/>
            <person name="Huang Q."/>
            <person name="Liu G."/>
            <person name="Zhang P."/>
            <person name="Song W."/>
            <person name="An N."/>
            <person name="Chalopin D."/>
            <person name="Volff J.N."/>
            <person name="Hong Y."/>
            <person name="Li Q."/>
            <person name="Sha Z."/>
            <person name="Zhou H."/>
            <person name="Xie M."/>
            <person name="Yu Q."/>
            <person name="Liu Y."/>
            <person name="Xiang H."/>
            <person name="Wang N."/>
            <person name="Wu K."/>
            <person name="Yang C."/>
            <person name="Zhou Q."/>
            <person name="Liao X."/>
            <person name="Yang L."/>
            <person name="Hu Q."/>
            <person name="Zhang J."/>
            <person name="Meng L."/>
            <person name="Jin L."/>
            <person name="Tian Y."/>
            <person name="Lian J."/>
            <person name="Yang J."/>
            <person name="Miao G."/>
            <person name="Liu S."/>
            <person name="Liang Z."/>
            <person name="Yan F."/>
            <person name="Li Y."/>
            <person name="Sun B."/>
            <person name="Zhang H."/>
            <person name="Zhang J."/>
            <person name="Zhu Y."/>
            <person name="Du M."/>
            <person name="Zhao Y."/>
            <person name="Schartl M."/>
            <person name="Tang Q."/>
            <person name="Wang J."/>
        </authorList>
    </citation>
    <scope>NUCLEOTIDE SEQUENCE</scope>
</reference>
<dbReference type="InParanoid" id="A0A3P8VE94"/>
<dbReference type="SUPFAM" id="SSF54928">
    <property type="entry name" value="RNA-binding domain, RBD"/>
    <property type="match status" value="1"/>
</dbReference>
<keyword evidence="4" id="KW-1185">Reference proteome</keyword>
<organism evidence="3 4">
    <name type="scientific">Cynoglossus semilaevis</name>
    <name type="common">Tongue sole</name>
    <dbReference type="NCBI Taxonomy" id="244447"/>
    <lineage>
        <taxon>Eukaryota</taxon>
        <taxon>Metazoa</taxon>
        <taxon>Chordata</taxon>
        <taxon>Craniata</taxon>
        <taxon>Vertebrata</taxon>
        <taxon>Euteleostomi</taxon>
        <taxon>Actinopterygii</taxon>
        <taxon>Neopterygii</taxon>
        <taxon>Teleostei</taxon>
        <taxon>Neoteleostei</taxon>
        <taxon>Acanthomorphata</taxon>
        <taxon>Carangaria</taxon>
        <taxon>Pleuronectiformes</taxon>
        <taxon>Pleuronectoidei</taxon>
        <taxon>Cynoglossidae</taxon>
        <taxon>Cynoglossinae</taxon>
        <taxon>Cynoglossus</taxon>
    </lineage>
</organism>
<dbReference type="GO" id="GO:0006310">
    <property type="term" value="P:DNA recombination"/>
    <property type="evidence" value="ECO:0007669"/>
    <property type="project" value="UniProtKB-ARBA"/>
</dbReference>
<dbReference type="GO" id="GO:0006302">
    <property type="term" value="P:double-strand break repair"/>
    <property type="evidence" value="ECO:0007669"/>
    <property type="project" value="UniProtKB-ARBA"/>
</dbReference>
<accession>A0A3P8VE94</accession>
<dbReference type="InterPro" id="IPR057652">
    <property type="entry name" value="DSRM_RDM1"/>
</dbReference>
<dbReference type="Gene3D" id="3.30.390.80">
    <property type="entry name" value="DNA repair protein Rad52/59/22"/>
    <property type="match status" value="1"/>
</dbReference>
<dbReference type="FunCoup" id="A0A3P8VE94">
    <property type="interactions" value="239"/>
</dbReference>
<dbReference type="GeneTree" id="ENSGT00390000018397"/>
<dbReference type="PROSITE" id="PS50102">
    <property type="entry name" value="RRM"/>
    <property type="match status" value="1"/>
</dbReference>
<dbReference type="STRING" id="244447.ENSCSEP00000012559"/>
<dbReference type="GO" id="GO:0005730">
    <property type="term" value="C:nucleolus"/>
    <property type="evidence" value="ECO:0007669"/>
    <property type="project" value="TreeGrafter"/>
</dbReference>
<dbReference type="InterPro" id="IPR035979">
    <property type="entry name" value="RBD_domain_sf"/>
</dbReference>
<protein>
    <submittedName>
        <fullName evidence="3">RAD52 motif containing 1</fullName>
    </submittedName>
</protein>
<dbReference type="Proteomes" id="UP000265120">
    <property type="component" value="Chromosome 17"/>
</dbReference>
<reference evidence="3" key="2">
    <citation type="submission" date="2025-08" db="UniProtKB">
        <authorList>
            <consortium name="Ensembl"/>
        </authorList>
    </citation>
    <scope>IDENTIFICATION</scope>
</reference>
<evidence type="ECO:0000259" key="2">
    <source>
        <dbReference type="PROSITE" id="PS50102"/>
    </source>
</evidence>
<dbReference type="SUPFAM" id="SSF54768">
    <property type="entry name" value="dsRNA-binding domain-like"/>
    <property type="match status" value="1"/>
</dbReference>
<name>A0A3P8VE94_CYNSE</name>
<dbReference type="Gene3D" id="3.30.70.330">
    <property type="match status" value="1"/>
</dbReference>
<dbReference type="Pfam" id="PF25517">
    <property type="entry name" value="DSRM_RDM1"/>
    <property type="match status" value="1"/>
</dbReference>
<keyword evidence="1" id="KW-0694">RNA-binding</keyword>
<dbReference type="AlphaFoldDB" id="A0A3P8VE94"/>
<dbReference type="OMA" id="PYVASIC"/>
<dbReference type="GO" id="GO:0003723">
    <property type="term" value="F:RNA binding"/>
    <property type="evidence" value="ECO:0007669"/>
    <property type="project" value="UniProtKB-UniRule"/>
</dbReference>